<dbReference type="Pfam" id="PF00646">
    <property type="entry name" value="F-box"/>
    <property type="match status" value="1"/>
</dbReference>
<protein>
    <submittedName>
        <fullName evidence="3">F-box domain-containing protein</fullName>
    </submittedName>
</protein>
<evidence type="ECO:0000259" key="1">
    <source>
        <dbReference type="PROSITE" id="PS50181"/>
    </source>
</evidence>
<name>A0A1I7V410_9PELO</name>
<feature type="domain" description="F-box" evidence="1">
    <location>
        <begin position="4"/>
        <end position="51"/>
    </location>
</feature>
<dbReference type="InterPro" id="IPR001810">
    <property type="entry name" value="F-box_dom"/>
</dbReference>
<evidence type="ECO:0000313" key="2">
    <source>
        <dbReference type="Proteomes" id="UP000095282"/>
    </source>
</evidence>
<keyword evidence="2" id="KW-1185">Reference proteome</keyword>
<dbReference type="PANTHER" id="PTHR21503:SF8">
    <property type="entry name" value="F-BOX ASSOCIATED DOMAIN-CONTAINING PROTEIN-RELATED"/>
    <property type="match status" value="1"/>
</dbReference>
<proteinExistence type="predicted"/>
<dbReference type="WBParaSite" id="Csp11.Scaffold630.g22173.t1">
    <property type="protein sequence ID" value="Csp11.Scaffold630.g22173.t1"/>
    <property type="gene ID" value="Csp11.Scaffold630.g22173"/>
</dbReference>
<dbReference type="PROSITE" id="PS50181">
    <property type="entry name" value="FBOX"/>
    <property type="match status" value="1"/>
</dbReference>
<dbReference type="PANTHER" id="PTHR21503">
    <property type="entry name" value="F-BOX-CONTAINING HYPOTHETICAL PROTEIN C.ELEGANS"/>
    <property type="match status" value="1"/>
</dbReference>
<dbReference type="AlphaFoldDB" id="A0A1I7V410"/>
<reference evidence="3" key="1">
    <citation type="submission" date="2016-11" db="UniProtKB">
        <authorList>
            <consortium name="WormBaseParasite"/>
        </authorList>
    </citation>
    <scope>IDENTIFICATION</scope>
</reference>
<organism evidence="2 3">
    <name type="scientific">Caenorhabditis tropicalis</name>
    <dbReference type="NCBI Taxonomy" id="1561998"/>
    <lineage>
        <taxon>Eukaryota</taxon>
        <taxon>Metazoa</taxon>
        <taxon>Ecdysozoa</taxon>
        <taxon>Nematoda</taxon>
        <taxon>Chromadorea</taxon>
        <taxon>Rhabditida</taxon>
        <taxon>Rhabditina</taxon>
        <taxon>Rhabditomorpha</taxon>
        <taxon>Rhabditoidea</taxon>
        <taxon>Rhabditidae</taxon>
        <taxon>Peloderinae</taxon>
        <taxon>Caenorhabditis</taxon>
    </lineage>
</organism>
<dbReference type="Proteomes" id="UP000095282">
    <property type="component" value="Unplaced"/>
</dbReference>
<accession>A0A1I7V410</accession>
<sequence>MESPLYLFRLPQLVYINVINSMSTTDQFFISFCSRKTHSTTKYLVRRFEKVVLETYADQTVMFRDSKFRIINVQKNQEILNEKVRINGQWVDCEVNTELNAIGLFWEEDPLFGTMKSIEYVTDLFHTDISTMNLLENVDNRLMNWVQQRQKFLQTVNISTDNSKNEIYDAEKLKNIILNCKSEEIIIDARSSEELEIPNYYVKCNMLICSIGKWITMETIMRIDCEEIFLVETKFTGEELNRFLKHWINGGSLRLKTFYAAVGTDSELQLFDGIEKSRKLEHKFYEV</sequence>
<dbReference type="InterPro" id="IPR012885">
    <property type="entry name" value="F-box_Sdz-33"/>
</dbReference>
<dbReference type="Pfam" id="PF07735">
    <property type="entry name" value="FBA_2"/>
    <property type="match status" value="1"/>
</dbReference>
<evidence type="ECO:0000313" key="3">
    <source>
        <dbReference type="WBParaSite" id="Csp11.Scaffold630.g22173.t1"/>
    </source>
</evidence>